<proteinExistence type="predicted"/>
<keyword evidence="2" id="KW-1185">Reference proteome</keyword>
<name>A0A550I7L7_9FLAO</name>
<gene>
    <name evidence="1" type="ORF">FGM01_02690</name>
</gene>
<dbReference type="AlphaFoldDB" id="A0A550I7L7"/>
<evidence type="ECO:0000313" key="2">
    <source>
        <dbReference type="Proteomes" id="UP000315131"/>
    </source>
</evidence>
<comment type="caution">
    <text evidence="1">The sequence shown here is derived from an EMBL/GenBank/DDBJ whole genome shotgun (WGS) entry which is preliminary data.</text>
</comment>
<sequence>MKSWKEYFERNLEEKRKFFLERSIPENNTELFIFKPLEKNNQTRVKIRILENGDLITLLIINPKTPGFTKQQEQEHFYRFQYDNTNSYGNAGLEFNKRNRDHFDQFLMEGLKGKEVQYYKNGELIKSEVFQYYAENRDKMIPSIITHKKRKFWNRLTKKIFDEIKTIELEKIF</sequence>
<evidence type="ECO:0000313" key="1">
    <source>
        <dbReference type="EMBL" id="TRO66818.1"/>
    </source>
</evidence>
<protein>
    <submittedName>
        <fullName evidence="1">Uncharacterized protein</fullName>
    </submittedName>
</protein>
<dbReference type="EMBL" id="VHSF01000001">
    <property type="protein sequence ID" value="TRO66818.1"/>
    <property type="molecule type" value="Genomic_DNA"/>
</dbReference>
<accession>A0A550I7L7</accession>
<reference evidence="1 2" key="1">
    <citation type="submission" date="2019-06" db="EMBL/GenBank/DDBJ databases">
        <title>Gramella sabulilitoris sp. nov., isolated from a marine sand.</title>
        <authorList>
            <person name="Yoon J.-H."/>
        </authorList>
    </citation>
    <scope>NUCLEOTIDE SEQUENCE [LARGE SCALE GENOMIC DNA]</scope>
    <source>
        <strain evidence="1 2">HSMS-1</strain>
    </source>
</reference>
<dbReference type="RefSeq" id="WP_143409597.1">
    <property type="nucleotide sequence ID" value="NZ_VHSF01000001.1"/>
</dbReference>
<organism evidence="1 2">
    <name type="scientific">Christiangramia sabulilitoris</name>
    <dbReference type="NCBI Taxonomy" id="2583991"/>
    <lineage>
        <taxon>Bacteria</taxon>
        <taxon>Pseudomonadati</taxon>
        <taxon>Bacteroidota</taxon>
        <taxon>Flavobacteriia</taxon>
        <taxon>Flavobacteriales</taxon>
        <taxon>Flavobacteriaceae</taxon>
        <taxon>Christiangramia</taxon>
    </lineage>
</organism>
<dbReference type="Proteomes" id="UP000315131">
    <property type="component" value="Unassembled WGS sequence"/>
</dbReference>
<dbReference type="OrthoDB" id="1433139at2"/>